<dbReference type="EMBL" id="JAGYHF010000006">
    <property type="protein sequence ID" value="MBS4079406.1"/>
    <property type="molecule type" value="Genomic_DNA"/>
</dbReference>
<sequence length="325" mass="37279">MNAITSDQLEASLSWAHKFTLDDWNSRASVRTSQHTYQLPDDLQEQLKTRHWFPPAFLPYLSHPAIRAAGSEVIQRLTANHLVHFLDYTTLLEHRIVNRAVETIVHGELPAFVPSRMKNAALQLYTDEGYHALFSSQLAEQIASQYGITERPVMPLRITQLNTAITRVPETDRPLAWFLLGFVSETIIARELLEVCRDTLVSSVSDMLRDHLADEARHSRYFSEVFHYLWLTLNSRQRTFSARMLLEFLRIFFEVDERWLKQSLRSVGIADDVIRKILDGLISPRASRQRTKAGAKATLEAMTKAGFFALINNRKLFAKAGLVDE</sequence>
<keyword evidence="2" id="KW-1185">Reference proteome</keyword>
<dbReference type="Proteomes" id="UP000676035">
    <property type="component" value="Unassembled WGS sequence"/>
</dbReference>
<dbReference type="InterPro" id="IPR012348">
    <property type="entry name" value="RNR-like"/>
</dbReference>
<dbReference type="Pfam" id="PF11583">
    <property type="entry name" value="AurF"/>
    <property type="match status" value="1"/>
</dbReference>
<evidence type="ECO:0000313" key="2">
    <source>
        <dbReference type="Proteomes" id="UP000676035"/>
    </source>
</evidence>
<comment type="caution">
    <text evidence="1">The sequence shown here is derived from an EMBL/GenBank/DDBJ whole genome shotgun (WGS) entry which is preliminary data.</text>
</comment>
<protein>
    <submittedName>
        <fullName evidence="1">Diiron oxygenase</fullName>
    </submittedName>
</protein>
<proteinExistence type="predicted"/>
<reference evidence="1 2" key="1">
    <citation type="submission" date="2021-04" db="EMBL/GenBank/DDBJ databases">
        <title>Pseudomonas rustica sp. nov. isolated from raw milk.</title>
        <authorList>
            <person name="Fiedler G."/>
            <person name="Gieschler S."/>
            <person name="Kabisch J."/>
            <person name="Grimmler C."/>
            <person name="Brinks E."/>
            <person name="Wagner N."/>
            <person name="Hetzer B."/>
            <person name="Franz C.M.A.P."/>
            <person name="Boehnlein C."/>
        </authorList>
    </citation>
    <scope>NUCLEOTIDE SEQUENCE [LARGE SCALE GENOMIC DNA]</scope>
    <source>
        <strain evidence="1 2">MBT-4</strain>
    </source>
</reference>
<name>A0ABS5MYL0_9PSED</name>
<gene>
    <name evidence="1" type="ORF">KFS80_14045</name>
</gene>
<evidence type="ECO:0000313" key="1">
    <source>
        <dbReference type="EMBL" id="MBS4079406.1"/>
    </source>
</evidence>
<dbReference type="Gene3D" id="1.10.620.20">
    <property type="entry name" value="Ribonucleotide Reductase, subunit A"/>
    <property type="match status" value="1"/>
</dbReference>
<accession>A0ABS5MYL0</accession>
<organism evidence="1 2">
    <name type="scientific">Pseudomonas rustica</name>
    <dbReference type="NCBI Taxonomy" id="2827099"/>
    <lineage>
        <taxon>Bacteria</taxon>
        <taxon>Pseudomonadati</taxon>
        <taxon>Pseudomonadota</taxon>
        <taxon>Gammaproteobacteria</taxon>
        <taxon>Pseudomonadales</taxon>
        <taxon>Pseudomonadaceae</taxon>
        <taxon>Pseudomonas</taxon>
    </lineage>
</organism>
<dbReference type="RefSeq" id="WP_212545092.1">
    <property type="nucleotide sequence ID" value="NZ_JAGYHF010000006.1"/>
</dbReference>
<dbReference type="InterPro" id="IPR025859">
    <property type="entry name" value="AurF/CmlI"/>
</dbReference>